<keyword evidence="2" id="KW-1133">Transmembrane helix</keyword>
<feature type="compositionally biased region" description="Basic and acidic residues" evidence="1">
    <location>
        <begin position="36"/>
        <end position="49"/>
    </location>
</feature>
<evidence type="ECO:0000313" key="5">
    <source>
        <dbReference type="Proteomes" id="UP000003751"/>
    </source>
</evidence>
<feature type="transmembrane region" description="Helical" evidence="2">
    <location>
        <begin position="374"/>
        <end position="396"/>
    </location>
</feature>
<dbReference type="EMBL" id="FRAN01000005">
    <property type="protein sequence ID" value="SHL22959.1"/>
    <property type="molecule type" value="Genomic_DNA"/>
</dbReference>
<dbReference type="Proteomes" id="UP000184203">
    <property type="component" value="Unassembled WGS sequence"/>
</dbReference>
<dbReference type="AlphaFoldDB" id="E7QV94"/>
<reference evidence="4" key="2">
    <citation type="submission" date="2016-11" db="EMBL/GenBank/DDBJ databases">
        <authorList>
            <person name="Jaros S."/>
            <person name="Januszkiewicz K."/>
            <person name="Wedrychowicz H."/>
        </authorList>
    </citation>
    <scope>NUCLEOTIDE SEQUENCE [LARGE SCALE GENOMIC DNA]</scope>
    <source>
        <strain evidence="4">DX253</strain>
    </source>
</reference>
<evidence type="ECO:0000313" key="4">
    <source>
        <dbReference type="EMBL" id="SHL22959.1"/>
    </source>
</evidence>
<dbReference type="PATRIC" id="fig|797209.4.peg.2690"/>
<dbReference type="Proteomes" id="UP000003751">
    <property type="component" value="Unassembled WGS sequence"/>
</dbReference>
<accession>E7QV94</accession>
<organism evidence="3 5">
    <name type="scientific">Haladaptatus paucihalophilus DX253</name>
    <dbReference type="NCBI Taxonomy" id="797209"/>
    <lineage>
        <taxon>Archaea</taxon>
        <taxon>Methanobacteriati</taxon>
        <taxon>Methanobacteriota</taxon>
        <taxon>Stenosarchaea group</taxon>
        <taxon>Halobacteria</taxon>
        <taxon>Halobacteriales</taxon>
        <taxon>Haladaptataceae</taxon>
        <taxon>Haladaptatus</taxon>
    </lineage>
</organism>
<evidence type="ECO:0000313" key="3">
    <source>
        <dbReference type="EMBL" id="EFW91612.1"/>
    </source>
</evidence>
<feature type="transmembrane region" description="Helical" evidence="2">
    <location>
        <begin position="351"/>
        <end position="368"/>
    </location>
</feature>
<reference evidence="6" key="3">
    <citation type="submission" date="2016-11" db="EMBL/GenBank/DDBJ databases">
        <authorList>
            <person name="Varghese N."/>
            <person name="Submissions S."/>
        </authorList>
    </citation>
    <scope>NUCLEOTIDE SEQUENCE [LARGE SCALE GENOMIC DNA]</scope>
    <source>
        <strain evidence="6">DX253</strain>
    </source>
</reference>
<evidence type="ECO:0000313" key="6">
    <source>
        <dbReference type="Proteomes" id="UP000184203"/>
    </source>
</evidence>
<evidence type="ECO:0000256" key="1">
    <source>
        <dbReference type="SAM" id="MobiDB-lite"/>
    </source>
</evidence>
<dbReference type="OrthoDB" id="343201at2157"/>
<feature type="transmembrane region" description="Helical" evidence="2">
    <location>
        <begin position="249"/>
        <end position="267"/>
    </location>
</feature>
<dbReference type="EMBL" id="AEMG01000013">
    <property type="protein sequence ID" value="EFW91612.1"/>
    <property type="molecule type" value="Genomic_DNA"/>
</dbReference>
<evidence type="ECO:0000256" key="2">
    <source>
        <dbReference type="SAM" id="Phobius"/>
    </source>
</evidence>
<dbReference type="eggNOG" id="arCOG08110">
    <property type="taxonomic scope" value="Archaea"/>
</dbReference>
<feature type="transmembrane region" description="Helical" evidence="2">
    <location>
        <begin position="287"/>
        <end position="308"/>
    </location>
</feature>
<keyword evidence="2" id="KW-0472">Membrane</keyword>
<feature type="region of interest" description="Disordered" evidence="1">
    <location>
        <begin position="33"/>
        <end position="52"/>
    </location>
</feature>
<proteinExistence type="predicted"/>
<keyword evidence="2" id="KW-0812">Transmembrane</keyword>
<feature type="transmembrane region" description="Helical" evidence="2">
    <location>
        <begin position="320"/>
        <end position="339"/>
    </location>
</feature>
<name>E7QV94_HALPU</name>
<keyword evidence="6" id="KW-1185">Reference proteome</keyword>
<gene>
    <name evidence="4" type="ORF">SAMN05444342_3351</name>
    <name evidence="3" type="ORF">ZOD2009_13651</name>
</gene>
<feature type="transmembrane region" description="Helical" evidence="2">
    <location>
        <begin position="408"/>
        <end position="426"/>
    </location>
</feature>
<sequence>MPGSRIGLNRRVATSLIFLILFSLLVVQPGFLSPNPRDEPHPKRTRDVRLVSPNPNSSAKLWPFTSRHKQYDSLTLPINVVVEGPASRVVSELRHRRGAQWNNDSNEWQGVASDEETAGVGKGAVEWHNTTGAVRYTYVQAPGPRGGWMTETAQLHDGAYFGSRYHLRLYEGGKGNGTWTAIQAHHEYFDWFRLRHTVGSLEKAQYHLDGQYYGKWYVDGVSRQRYANGGIIDSNGWVSVVDLRPKAEMGPVPGALIAVLLLGSINLRDSMEDTIRDLASRLTRETVQRGIAFSVSLFGLPLFVRSASIAVETTVPSVPIKAIAGVGYLVLGLGLPLAAVSLPNGRQSTDWFAVAILALGLGFLFDYRSIGVNVLPIAVVLHRLAVLGVVGVLAVGGSYQETDGRWNTLVQAGIVMWIAVLVWPLFDAF</sequence>
<reference evidence="3 5" key="1">
    <citation type="journal article" date="2014" name="ISME J.">
        <title>Trehalose/2-sulfotrehalose biosynthesis and glycine-betaine uptake are widely spread mechanisms for osmoadaptation in the Halobacteriales.</title>
        <authorList>
            <person name="Youssef N.H."/>
            <person name="Savage-Ashlock K.N."/>
            <person name="McCully A.L."/>
            <person name="Luedtke B."/>
            <person name="Shaw E.I."/>
            <person name="Hoff W.D."/>
            <person name="Elshahed M.S."/>
        </authorList>
    </citation>
    <scope>NUCLEOTIDE SEQUENCE [LARGE SCALE GENOMIC DNA]</scope>
    <source>
        <strain evidence="3 5">DX253</strain>
    </source>
</reference>
<protein>
    <submittedName>
        <fullName evidence="3">Uncharacterized protein</fullName>
    </submittedName>
</protein>